<evidence type="ECO:0000259" key="2">
    <source>
        <dbReference type="Pfam" id="PF14340"/>
    </source>
</evidence>
<dbReference type="EMBL" id="BOOZ01000055">
    <property type="protein sequence ID" value="GIJ12531.1"/>
    <property type="molecule type" value="Genomic_DNA"/>
</dbReference>
<feature type="transmembrane region" description="Helical" evidence="1">
    <location>
        <begin position="20"/>
        <end position="48"/>
    </location>
</feature>
<name>A0ABQ4I411_9ACTN</name>
<evidence type="ECO:0000256" key="1">
    <source>
        <dbReference type="SAM" id="Phobius"/>
    </source>
</evidence>
<evidence type="ECO:0000313" key="4">
    <source>
        <dbReference type="Proteomes" id="UP000647017"/>
    </source>
</evidence>
<proteinExistence type="predicted"/>
<sequence>MTSGLFSFPNPVNEVSARLVAGGVAILSTVTIVLEQPWLTVLIAYGFVARVLAGPRLSPLGLLVTRVITPRVPVRAKLVAGPPKRFAQGIGAVLTLTAAVLALGFGQHLAAYLVLGAVIVAATLESVFAFCVGCAIFAGLMRTGWIPEAVCAECNDIWSRVPADGATDGSERSTTTSAG</sequence>
<organism evidence="3 4">
    <name type="scientific">Micromonospora andamanensis</name>
    <dbReference type="NCBI Taxonomy" id="1287068"/>
    <lineage>
        <taxon>Bacteria</taxon>
        <taxon>Bacillati</taxon>
        <taxon>Actinomycetota</taxon>
        <taxon>Actinomycetes</taxon>
        <taxon>Micromonosporales</taxon>
        <taxon>Micromonosporaceae</taxon>
        <taxon>Micromonospora</taxon>
    </lineage>
</organism>
<gene>
    <name evidence="3" type="ORF">Van01_57450</name>
</gene>
<keyword evidence="4" id="KW-1185">Reference proteome</keyword>
<feature type="transmembrane region" description="Helical" evidence="1">
    <location>
        <begin position="111"/>
        <end position="138"/>
    </location>
</feature>
<keyword evidence="1" id="KW-0812">Transmembrane</keyword>
<comment type="caution">
    <text evidence="3">The sequence shown here is derived from an EMBL/GenBank/DDBJ whole genome shotgun (WGS) entry which is preliminary data.</text>
</comment>
<dbReference type="RefSeq" id="WP_204014158.1">
    <property type="nucleotide sequence ID" value="NZ_BOOZ01000055.1"/>
</dbReference>
<keyword evidence="1" id="KW-0472">Membrane</keyword>
<dbReference type="Proteomes" id="UP000647017">
    <property type="component" value="Unassembled WGS sequence"/>
</dbReference>
<protein>
    <recommendedName>
        <fullName evidence="2">DUF4395 domain-containing protein</fullName>
    </recommendedName>
</protein>
<evidence type="ECO:0000313" key="3">
    <source>
        <dbReference type="EMBL" id="GIJ12531.1"/>
    </source>
</evidence>
<reference evidence="3 4" key="1">
    <citation type="submission" date="2021-01" db="EMBL/GenBank/DDBJ databases">
        <title>Whole genome shotgun sequence of Verrucosispora andamanensis NBRC 109075.</title>
        <authorList>
            <person name="Komaki H."/>
            <person name="Tamura T."/>
        </authorList>
    </citation>
    <scope>NUCLEOTIDE SEQUENCE [LARGE SCALE GENOMIC DNA]</scope>
    <source>
        <strain evidence="3 4">NBRC 109075</strain>
    </source>
</reference>
<accession>A0ABQ4I411</accession>
<dbReference type="InterPro" id="IPR025508">
    <property type="entry name" value="DUF4395"/>
</dbReference>
<dbReference type="Pfam" id="PF14340">
    <property type="entry name" value="DUF4395"/>
    <property type="match status" value="1"/>
</dbReference>
<feature type="domain" description="DUF4395" evidence="2">
    <location>
        <begin position="12"/>
        <end position="142"/>
    </location>
</feature>
<keyword evidence="1" id="KW-1133">Transmembrane helix</keyword>
<feature type="transmembrane region" description="Helical" evidence="1">
    <location>
        <begin position="86"/>
        <end position="105"/>
    </location>
</feature>